<evidence type="ECO:0000313" key="6">
    <source>
        <dbReference type="EMBL" id="CAE7204563.1"/>
    </source>
</evidence>
<feature type="region of interest" description="Disordered" evidence="5">
    <location>
        <begin position="453"/>
        <end position="486"/>
    </location>
</feature>
<dbReference type="PANTHER" id="PTHR24171:SF10">
    <property type="entry name" value="ANKYRIN REPEAT DOMAIN-CONTAINING PROTEIN 29-LIKE"/>
    <property type="match status" value="1"/>
</dbReference>
<evidence type="ECO:0000256" key="2">
    <source>
        <dbReference type="ARBA" id="ARBA00022884"/>
    </source>
</evidence>
<dbReference type="InterPro" id="IPR036882">
    <property type="entry name" value="Alba-like_dom_sf"/>
</dbReference>
<dbReference type="Gene3D" id="1.25.40.20">
    <property type="entry name" value="Ankyrin repeat-containing domain"/>
    <property type="match status" value="1"/>
</dbReference>
<keyword evidence="3 4" id="KW-0040">ANK repeat</keyword>
<dbReference type="InterPro" id="IPR036770">
    <property type="entry name" value="Ankyrin_rpt-contain_sf"/>
</dbReference>
<dbReference type="PROSITE" id="PS50297">
    <property type="entry name" value="ANK_REP_REGION"/>
    <property type="match status" value="1"/>
</dbReference>
<accession>A0A812JLR4</accession>
<dbReference type="EMBL" id="CAJNDS010000424">
    <property type="protein sequence ID" value="CAE7204563.1"/>
    <property type="molecule type" value="Genomic_DNA"/>
</dbReference>
<dbReference type="Pfam" id="PF12796">
    <property type="entry name" value="Ank_2"/>
    <property type="match status" value="1"/>
</dbReference>
<evidence type="ECO:0000256" key="3">
    <source>
        <dbReference type="ARBA" id="ARBA00023043"/>
    </source>
</evidence>
<evidence type="ECO:0000256" key="4">
    <source>
        <dbReference type="PROSITE-ProRule" id="PRU00023"/>
    </source>
</evidence>
<feature type="region of interest" description="Disordered" evidence="5">
    <location>
        <begin position="238"/>
        <end position="264"/>
    </location>
</feature>
<dbReference type="PROSITE" id="PS50088">
    <property type="entry name" value="ANK_REPEAT"/>
    <property type="match status" value="1"/>
</dbReference>
<evidence type="ECO:0000256" key="1">
    <source>
        <dbReference type="ARBA" id="ARBA00022737"/>
    </source>
</evidence>
<gene>
    <name evidence="6" type="primary">Ankrd17</name>
    <name evidence="6" type="ORF">SNAT2548_LOCUS6369</name>
</gene>
<evidence type="ECO:0000313" key="7">
    <source>
        <dbReference type="Proteomes" id="UP000604046"/>
    </source>
</evidence>
<evidence type="ECO:0000256" key="5">
    <source>
        <dbReference type="SAM" id="MobiDB-lite"/>
    </source>
</evidence>
<feature type="compositionally biased region" description="Basic and acidic residues" evidence="5">
    <location>
        <begin position="456"/>
        <end position="465"/>
    </location>
</feature>
<dbReference type="SUPFAM" id="SSF48403">
    <property type="entry name" value="Ankyrin repeat"/>
    <property type="match status" value="1"/>
</dbReference>
<dbReference type="SMART" id="SM00248">
    <property type="entry name" value="ANK"/>
    <property type="match status" value="3"/>
</dbReference>
<keyword evidence="7" id="KW-1185">Reference proteome</keyword>
<organism evidence="6 7">
    <name type="scientific">Symbiodinium natans</name>
    <dbReference type="NCBI Taxonomy" id="878477"/>
    <lineage>
        <taxon>Eukaryota</taxon>
        <taxon>Sar</taxon>
        <taxon>Alveolata</taxon>
        <taxon>Dinophyceae</taxon>
        <taxon>Suessiales</taxon>
        <taxon>Symbiodiniaceae</taxon>
        <taxon>Symbiodinium</taxon>
    </lineage>
</organism>
<sequence length="579" mass="62777">MDLWAFSFSDDVRLQIFEHLWPKEWLLTCHKVCRAARHFFSRQDVRESLIMALSEDAFALTSPLWRLLRSAIAADSPCSTSMLKPAFLVMGKPAARTTSCRGGRSRLLGRCFTVSAQMGHVRLVTLALQCRADIEQRINGQSALDSAAQAGQVAIAEVLLQARAAAAQTAQGRWTPLMRAAQGGHVRVCELLLTAGVDPDEWADRTTALDVAVSLCHHGVVKALEAKRARRFLELPPDRRRSEASKSTRITLMSKQRPPRRASGRGVLWGSASLLLQPRVRIPAADEAESDEEEDAEACIHHPRSGVWLHLLQLGARVDGECLRRQGVAPSRSADSAPSAEVLQQRALTLGGLLAPSSAAQVASLRRPYVARRPCVRALAEGVGMSWVQEHKNRDVDGVGTLALSNAAKAVALANSMAEMQAASKHLAFQPQMASEQADDVERRLCRLVVRSRTPQHGEEPEDFSKGGLFVPTSSPEAEGSAKKTTPTSLARTVLGHWMRYTVPDLRQAARAAARAASSGQKAVATASSTPGRQKPPFLVAMGPPSIALGVKSLAFVCADVQKDHLVRGLRRHKSARGL</sequence>
<dbReference type="Gene3D" id="3.30.110.20">
    <property type="entry name" value="Alba-like domain"/>
    <property type="match status" value="1"/>
</dbReference>
<dbReference type="AlphaFoldDB" id="A0A812JLR4"/>
<proteinExistence type="predicted"/>
<reference evidence="6" key="1">
    <citation type="submission" date="2021-02" db="EMBL/GenBank/DDBJ databases">
        <authorList>
            <person name="Dougan E. K."/>
            <person name="Rhodes N."/>
            <person name="Thang M."/>
            <person name="Chan C."/>
        </authorList>
    </citation>
    <scope>NUCLEOTIDE SEQUENCE</scope>
</reference>
<dbReference type="Proteomes" id="UP000604046">
    <property type="component" value="Unassembled WGS sequence"/>
</dbReference>
<keyword evidence="2" id="KW-0694">RNA-binding</keyword>
<feature type="repeat" description="ANK" evidence="4">
    <location>
        <begin position="172"/>
        <end position="204"/>
    </location>
</feature>
<comment type="caution">
    <text evidence="6">The sequence shown here is derived from an EMBL/GenBank/DDBJ whole genome shotgun (WGS) entry which is preliminary data.</text>
</comment>
<dbReference type="GO" id="GO:0003723">
    <property type="term" value="F:RNA binding"/>
    <property type="evidence" value="ECO:0007669"/>
    <property type="project" value="UniProtKB-KW"/>
</dbReference>
<keyword evidence="1" id="KW-0677">Repeat</keyword>
<dbReference type="InterPro" id="IPR002110">
    <property type="entry name" value="Ankyrin_rpt"/>
</dbReference>
<dbReference type="PANTHER" id="PTHR24171">
    <property type="entry name" value="ANKYRIN REPEAT DOMAIN-CONTAINING PROTEIN 39-RELATED"/>
    <property type="match status" value="1"/>
</dbReference>
<protein>
    <submittedName>
        <fullName evidence="6">Ankrd17 protein</fullName>
    </submittedName>
</protein>
<dbReference type="OrthoDB" id="446729at2759"/>
<name>A0A812JLR4_9DINO</name>